<dbReference type="GeneID" id="64593780"/>
<sequence>MEMRDGSSPEDPVNRYPVEKCKPIDGIVKKKLGILCTIATLIIRDLTYPTHPLQKVCDPVYMFQDSVPNHKFTFSIQLSSVHRRSSDVDEPCSTDCEQFFQMKELVHSGTQTTGENEESEAKGKLESELCRVKEQLKGSQINVAYLSEQVGTYRYRWLEEYHRAENLEQHMPDEVYIPHLNQIPEDAPSPRDLLPKFLSWDDEGS</sequence>
<evidence type="ECO:0000256" key="1">
    <source>
        <dbReference type="SAM" id="MobiDB-lite"/>
    </source>
</evidence>
<feature type="region of interest" description="Disordered" evidence="1">
    <location>
        <begin position="183"/>
        <end position="205"/>
    </location>
</feature>
<reference evidence="2" key="1">
    <citation type="journal article" date="2020" name="New Phytol.">
        <title>Comparative genomics reveals dynamic genome evolution in host specialist ectomycorrhizal fungi.</title>
        <authorList>
            <person name="Lofgren L.A."/>
            <person name="Nguyen N.H."/>
            <person name="Vilgalys R."/>
            <person name="Ruytinx J."/>
            <person name="Liao H.L."/>
            <person name="Branco S."/>
            <person name="Kuo A."/>
            <person name="LaButti K."/>
            <person name="Lipzen A."/>
            <person name="Andreopoulos W."/>
            <person name="Pangilinan J."/>
            <person name="Riley R."/>
            <person name="Hundley H."/>
            <person name="Na H."/>
            <person name="Barry K."/>
            <person name="Grigoriev I.V."/>
            <person name="Stajich J.E."/>
            <person name="Kennedy P.G."/>
        </authorList>
    </citation>
    <scope>NUCLEOTIDE SEQUENCE</scope>
    <source>
        <strain evidence="2">S12</strain>
    </source>
</reference>
<dbReference type="RefSeq" id="XP_041161710.1">
    <property type="nucleotide sequence ID" value="XM_041300016.1"/>
</dbReference>
<dbReference type="Proteomes" id="UP000719766">
    <property type="component" value="Unassembled WGS sequence"/>
</dbReference>
<dbReference type="OrthoDB" id="2644839at2759"/>
<dbReference type="EMBL" id="JABBWE010000020">
    <property type="protein sequence ID" value="KAG1796057.1"/>
    <property type="molecule type" value="Genomic_DNA"/>
</dbReference>
<gene>
    <name evidence="2" type="ORF">HD556DRAFT_1307269</name>
</gene>
<proteinExistence type="predicted"/>
<organism evidence="2 3">
    <name type="scientific">Suillus plorans</name>
    <dbReference type="NCBI Taxonomy" id="116603"/>
    <lineage>
        <taxon>Eukaryota</taxon>
        <taxon>Fungi</taxon>
        <taxon>Dikarya</taxon>
        <taxon>Basidiomycota</taxon>
        <taxon>Agaricomycotina</taxon>
        <taxon>Agaricomycetes</taxon>
        <taxon>Agaricomycetidae</taxon>
        <taxon>Boletales</taxon>
        <taxon>Suillineae</taxon>
        <taxon>Suillaceae</taxon>
        <taxon>Suillus</taxon>
    </lineage>
</organism>
<protein>
    <submittedName>
        <fullName evidence="2">Uncharacterized protein</fullName>
    </submittedName>
</protein>
<name>A0A9P7DIP1_9AGAM</name>
<evidence type="ECO:0000313" key="3">
    <source>
        <dbReference type="Proteomes" id="UP000719766"/>
    </source>
</evidence>
<comment type="caution">
    <text evidence="2">The sequence shown here is derived from an EMBL/GenBank/DDBJ whole genome shotgun (WGS) entry which is preliminary data.</text>
</comment>
<dbReference type="AlphaFoldDB" id="A0A9P7DIP1"/>
<evidence type="ECO:0000313" key="2">
    <source>
        <dbReference type="EMBL" id="KAG1796057.1"/>
    </source>
</evidence>
<accession>A0A9P7DIP1</accession>
<keyword evidence="3" id="KW-1185">Reference proteome</keyword>